<gene>
    <name evidence="3" type="ORF">EZS28_053926</name>
</gene>
<feature type="chain" id="PRO_5023938226" evidence="2">
    <location>
        <begin position="29"/>
        <end position="84"/>
    </location>
</feature>
<evidence type="ECO:0000313" key="4">
    <source>
        <dbReference type="Proteomes" id="UP000324800"/>
    </source>
</evidence>
<evidence type="ECO:0000256" key="1">
    <source>
        <dbReference type="SAM" id="Phobius"/>
    </source>
</evidence>
<dbReference type="Proteomes" id="UP000324800">
    <property type="component" value="Unassembled WGS sequence"/>
</dbReference>
<feature type="transmembrane region" description="Helical" evidence="1">
    <location>
        <begin position="47"/>
        <end position="66"/>
    </location>
</feature>
<feature type="signal peptide" evidence="2">
    <location>
        <begin position="1"/>
        <end position="28"/>
    </location>
</feature>
<evidence type="ECO:0000313" key="3">
    <source>
        <dbReference type="EMBL" id="KAA6326616.1"/>
    </source>
</evidence>
<dbReference type="AlphaFoldDB" id="A0A5J4QY51"/>
<sequence>WFYSRSRSIFSSLSLILLVSINTRVCFSAEPGGSRFVPRANEDPFDTASLLLLLLLLFLWLSFMLYEYLGLISGCYAQFDEVRT</sequence>
<keyword evidence="1" id="KW-0472">Membrane</keyword>
<organism evidence="3 4">
    <name type="scientific">Streblomastix strix</name>
    <dbReference type="NCBI Taxonomy" id="222440"/>
    <lineage>
        <taxon>Eukaryota</taxon>
        <taxon>Metamonada</taxon>
        <taxon>Preaxostyla</taxon>
        <taxon>Oxymonadida</taxon>
        <taxon>Streblomastigidae</taxon>
        <taxon>Streblomastix</taxon>
    </lineage>
</organism>
<accession>A0A5J4QY51</accession>
<comment type="caution">
    <text evidence="3">The sequence shown here is derived from an EMBL/GenBank/DDBJ whole genome shotgun (WGS) entry which is preliminary data.</text>
</comment>
<proteinExistence type="predicted"/>
<protein>
    <submittedName>
        <fullName evidence="3">Uncharacterized protein</fullName>
    </submittedName>
</protein>
<name>A0A5J4QY51_9EUKA</name>
<reference evidence="3 4" key="1">
    <citation type="submission" date="2019-03" db="EMBL/GenBank/DDBJ databases">
        <title>Single cell metagenomics reveals metabolic interactions within the superorganism composed of flagellate Streblomastix strix and complex community of Bacteroidetes bacteria on its surface.</title>
        <authorList>
            <person name="Treitli S.C."/>
            <person name="Kolisko M."/>
            <person name="Husnik F."/>
            <person name="Keeling P."/>
            <person name="Hampl V."/>
        </authorList>
    </citation>
    <scope>NUCLEOTIDE SEQUENCE [LARGE SCALE GENOMIC DNA]</scope>
    <source>
        <strain evidence="3">ST1C</strain>
    </source>
</reference>
<keyword evidence="2" id="KW-0732">Signal</keyword>
<feature type="non-terminal residue" evidence="3">
    <location>
        <position position="1"/>
    </location>
</feature>
<evidence type="ECO:0000256" key="2">
    <source>
        <dbReference type="SAM" id="SignalP"/>
    </source>
</evidence>
<dbReference type="EMBL" id="SNRW01043811">
    <property type="protein sequence ID" value="KAA6326616.1"/>
    <property type="molecule type" value="Genomic_DNA"/>
</dbReference>
<keyword evidence="1" id="KW-1133">Transmembrane helix</keyword>
<keyword evidence="1" id="KW-0812">Transmembrane</keyword>